<feature type="domain" description="Response regulatory" evidence="4">
    <location>
        <begin position="4"/>
        <end position="119"/>
    </location>
</feature>
<dbReference type="PANTHER" id="PTHR44591:SF3">
    <property type="entry name" value="RESPONSE REGULATORY DOMAIN-CONTAINING PROTEIN"/>
    <property type="match status" value="1"/>
</dbReference>
<dbReference type="SMART" id="SM00448">
    <property type="entry name" value="REC"/>
    <property type="match status" value="1"/>
</dbReference>
<dbReference type="PROSITE" id="PS50110">
    <property type="entry name" value="RESPONSE_REGULATORY"/>
    <property type="match status" value="1"/>
</dbReference>
<dbReference type="SUPFAM" id="SSF52172">
    <property type="entry name" value="CheY-like"/>
    <property type="match status" value="1"/>
</dbReference>
<dbReference type="GO" id="GO:0000160">
    <property type="term" value="P:phosphorelay signal transduction system"/>
    <property type="evidence" value="ECO:0007669"/>
    <property type="project" value="InterPro"/>
</dbReference>
<sequence length="188" mass="21236">MANKVLVVEDEKVLAQNLKAYLEMLHFEVQVAHDGAGAIGLTLNQDYVPEVIVLDFRLPDMDGFQLLDAIGRRFDCRCVLITAQPTYEVYDGAVQRGVGYVLFKPFPLAELGRVVSRLMNPDSEEPVVMDGQEKLEVLIERRRKKAASFPLQMYDGNWVLADRRGPLESQAPTQDTKEQRLLNEEGSQ</sequence>
<evidence type="ECO:0000313" key="6">
    <source>
        <dbReference type="Proteomes" id="UP000030063"/>
    </source>
</evidence>
<dbReference type="Pfam" id="PF00072">
    <property type="entry name" value="Response_reg"/>
    <property type="match status" value="1"/>
</dbReference>
<proteinExistence type="predicted"/>
<dbReference type="Proteomes" id="UP000030063">
    <property type="component" value="Unassembled WGS sequence"/>
</dbReference>
<dbReference type="PANTHER" id="PTHR44591">
    <property type="entry name" value="STRESS RESPONSE REGULATOR PROTEIN 1"/>
    <property type="match status" value="1"/>
</dbReference>
<comment type="caution">
    <text evidence="5">The sequence shown here is derived from an EMBL/GenBank/DDBJ whole genome shotgun (WGS) entry which is preliminary data.</text>
</comment>
<dbReference type="AlphaFoldDB" id="A0A0A1YF93"/>
<dbReference type="eggNOG" id="COG2197">
    <property type="taxonomic scope" value="Bacteria"/>
</dbReference>
<name>A0A0A1YF93_9PSED</name>
<feature type="compositionally biased region" description="Basic and acidic residues" evidence="3">
    <location>
        <begin position="175"/>
        <end position="188"/>
    </location>
</feature>
<feature type="region of interest" description="Disordered" evidence="3">
    <location>
        <begin position="165"/>
        <end position="188"/>
    </location>
</feature>
<organism evidence="5 6">
    <name type="scientific">Pseudomonas taeanensis MS-3</name>
    <dbReference type="NCBI Taxonomy" id="1395571"/>
    <lineage>
        <taxon>Bacteria</taxon>
        <taxon>Pseudomonadati</taxon>
        <taxon>Pseudomonadota</taxon>
        <taxon>Gammaproteobacteria</taxon>
        <taxon>Pseudomonadales</taxon>
        <taxon>Pseudomonadaceae</taxon>
        <taxon>Pseudomonas</taxon>
    </lineage>
</organism>
<dbReference type="InterPro" id="IPR011006">
    <property type="entry name" value="CheY-like_superfamily"/>
</dbReference>
<dbReference type="EMBL" id="AWSQ01000005">
    <property type="protein sequence ID" value="KFX68587.1"/>
    <property type="molecule type" value="Genomic_DNA"/>
</dbReference>
<evidence type="ECO:0000256" key="1">
    <source>
        <dbReference type="ARBA" id="ARBA00022553"/>
    </source>
</evidence>
<dbReference type="STRING" id="1395571.TMS3_0118245"/>
<feature type="modified residue" description="4-aspartylphosphate" evidence="2">
    <location>
        <position position="55"/>
    </location>
</feature>
<evidence type="ECO:0000256" key="3">
    <source>
        <dbReference type="SAM" id="MobiDB-lite"/>
    </source>
</evidence>
<dbReference type="OrthoDB" id="9808843at2"/>
<dbReference type="RefSeq" id="WP_025166635.1">
    <property type="nucleotide sequence ID" value="NZ_AWSQ01000005.1"/>
</dbReference>
<keyword evidence="6" id="KW-1185">Reference proteome</keyword>
<dbReference type="InterPro" id="IPR050595">
    <property type="entry name" value="Bact_response_regulator"/>
</dbReference>
<accession>A0A0A1YF93</accession>
<evidence type="ECO:0000313" key="5">
    <source>
        <dbReference type="EMBL" id="KFX68587.1"/>
    </source>
</evidence>
<dbReference type="Gene3D" id="3.40.50.2300">
    <property type="match status" value="1"/>
</dbReference>
<gene>
    <name evidence="5" type="ORF">TMS3_0118245</name>
</gene>
<dbReference type="InterPro" id="IPR001789">
    <property type="entry name" value="Sig_transdc_resp-reg_receiver"/>
</dbReference>
<protein>
    <recommendedName>
        <fullName evidence="4">Response regulatory domain-containing protein</fullName>
    </recommendedName>
</protein>
<keyword evidence="1 2" id="KW-0597">Phosphoprotein</keyword>
<evidence type="ECO:0000256" key="2">
    <source>
        <dbReference type="PROSITE-ProRule" id="PRU00169"/>
    </source>
</evidence>
<reference evidence="5 6" key="1">
    <citation type="journal article" date="2014" name="Genome Announc.">
        <title>Draft Genome Sequence of Petroleum Oil-Degrading Marine Bacterium Pseudomonas taeanensis Strain MS-3, Isolated from a Crude Oil-Contaminated Seashore.</title>
        <authorList>
            <person name="Lee S.Y."/>
            <person name="Kim S.H."/>
            <person name="Lee D.G."/>
            <person name="Shin S."/>
            <person name="Yun S.H."/>
            <person name="Choi C.W."/>
            <person name="Chung Y.H."/>
            <person name="Choi J.S."/>
            <person name="Kahng H.Y."/>
            <person name="Kim S.I."/>
        </authorList>
    </citation>
    <scope>NUCLEOTIDE SEQUENCE [LARGE SCALE GENOMIC DNA]</scope>
    <source>
        <strain evidence="5 6">MS-3</strain>
    </source>
</reference>
<evidence type="ECO:0000259" key="4">
    <source>
        <dbReference type="PROSITE" id="PS50110"/>
    </source>
</evidence>